<evidence type="ECO:0000256" key="5">
    <source>
        <dbReference type="ARBA" id="ARBA00022777"/>
    </source>
</evidence>
<evidence type="ECO:0000256" key="6">
    <source>
        <dbReference type="ARBA" id="ARBA00022840"/>
    </source>
</evidence>
<reference evidence="11" key="2">
    <citation type="submission" date="2025-08" db="UniProtKB">
        <authorList>
            <consortium name="RefSeq"/>
        </authorList>
    </citation>
    <scope>IDENTIFICATION</scope>
</reference>
<dbReference type="PANTHER" id="PTHR47634">
    <property type="entry name" value="PROTEIN KINASE DOMAIN-CONTAINING PROTEIN-RELATED"/>
    <property type="match status" value="1"/>
</dbReference>
<keyword evidence="3" id="KW-0808">Transferase</keyword>
<name>A0AAJ8BYR1_ASPNG</name>
<evidence type="ECO:0000256" key="10">
    <source>
        <dbReference type="SAM" id="MobiDB-lite"/>
    </source>
</evidence>
<dbReference type="EC" id="2.7.11.1" evidence="1"/>
<reference evidence="11" key="1">
    <citation type="submission" date="2025-02" db="EMBL/GenBank/DDBJ databases">
        <authorList>
            <consortium name="NCBI Genome Project"/>
        </authorList>
    </citation>
    <scope>NUCLEOTIDE SEQUENCE</scope>
</reference>
<proteinExistence type="predicted"/>
<dbReference type="GeneID" id="84593470"/>
<accession>A0AAJ8BYR1</accession>
<evidence type="ECO:0000256" key="1">
    <source>
        <dbReference type="ARBA" id="ARBA00012513"/>
    </source>
</evidence>
<dbReference type="KEGG" id="ang:An16g06380"/>
<dbReference type="PROSITE" id="PS00107">
    <property type="entry name" value="PROTEIN_KINASE_ATP"/>
    <property type="match status" value="1"/>
</dbReference>
<dbReference type="GO" id="GO:0004674">
    <property type="term" value="F:protein serine/threonine kinase activity"/>
    <property type="evidence" value="ECO:0007669"/>
    <property type="project" value="UniProtKB-KW"/>
</dbReference>
<evidence type="ECO:0000256" key="7">
    <source>
        <dbReference type="ARBA" id="ARBA00047899"/>
    </source>
</evidence>
<sequence>MNGSCYSYRGVVLPSSRPVFRWYQKPPRRLNVAIRTAVTSTTDDTHVFQYQPIEDVEKLERYRRGGYHPIYVGGMLNNRYNVIDKLGHGTFSTIWLSRDEQKAACVVVKVSAGDDPIHEAKILRMLTDCCLAHTNGRPLIPVILDGFEIEGPDGNRQCIVTIYAQGYVHGGTSFQSRISMNSLGNRVNDIPPDEAQLLSDFGESFSPSDPEQRRRGQDCPSPLPVVPPEAYCEPDNLFHSPRISGVLHVP</sequence>
<protein>
    <recommendedName>
        <fullName evidence="1">non-specific serine/threonine protein kinase</fullName>
        <ecNumber evidence="1">2.7.11.1</ecNumber>
    </recommendedName>
</protein>
<dbReference type="Gene3D" id="3.30.200.20">
    <property type="entry name" value="Phosphorylase Kinase, domain 1"/>
    <property type="match status" value="1"/>
</dbReference>
<keyword evidence="5" id="KW-0418">Kinase</keyword>
<dbReference type="InterPro" id="IPR011009">
    <property type="entry name" value="Kinase-like_dom_sf"/>
</dbReference>
<dbReference type="GO" id="GO:0005524">
    <property type="term" value="F:ATP binding"/>
    <property type="evidence" value="ECO:0007669"/>
    <property type="project" value="UniProtKB-UniRule"/>
</dbReference>
<dbReference type="InterPro" id="IPR017441">
    <property type="entry name" value="Protein_kinase_ATP_BS"/>
</dbReference>
<dbReference type="VEuPathDB" id="FungiDB:An16g06380"/>
<gene>
    <name evidence="11" type="ORF">An16g06380</name>
</gene>
<evidence type="ECO:0000256" key="4">
    <source>
        <dbReference type="ARBA" id="ARBA00022741"/>
    </source>
</evidence>
<dbReference type="SUPFAM" id="SSF56112">
    <property type="entry name" value="Protein kinase-like (PK-like)"/>
    <property type="match status" value="1"/>
</dbReference>
<dbReference type="PANTHER" id="PTHR47634:SF9">
    <property type="entry name" value="PROTEIN KINASE DOMAIN-CONTAINING PROTEIN-RELATED"/>
    <property type="match status" value="1"/>
</dbReference>
<feature type="region of interest" description="Disordered" evidence="10">
    <location>
        <begin position="202"/>
        <end position="226"/>
    </location>
</feature>
<comment type="catalytic activity">
    <reaction evidence="7">
        <text>L-threonyl-[protein] + ATP = O-phospho-L-threonyl-[protein] + ADP + H(+)</text>
        <dbReference type="Rhea" id="RHEA:46608"/>
        <dbReference type="Rhea" id="RHEA-COMP:11060"/>
        <dbReference type="Rhea" id="RHEA-COMP:11605"/>
        <dbReference type="ChEBI" id="CHEBI:15378"/>
        <dbReference type="ChEBI" id="CHEBI:30013"/>
        <dbReference type="ChEBI" id="CHEBI:30616"/>
        <dbReference type="ChEBI" id="CHEBI:61977"/>
        <dbReference type="ChEBI" id="CHEBI:456216"/>
        <dbReference type="EC" id="2.7.11.1"/>
    </reaction>
</comment>
<keyword evidence="2" id="KW-0723">Serine/threonine-protein kinase</keyword>
<evidence type="ECO:0000256" key="9">
    <source>
        <dbReference type="PROSITE-ProRule" id="PRU10141"/>
    </source>
</evidence>
<evidence type="ECO:0000256" key="3">
    <source>
        <dbReference type="ARBA" id="ARBA00022679"/>
    </source>
</evidence>
<dbReference type="InterPro" id="IPR051334">
    <property type="entry name" value="SRPK"/>
</dbReference>
<comment type="catalytic activity">
    <reaction evidence="8">
        <text>L-seryl-[protein] + ATP = O-phospho-L-seryl-[protein] + ADP + H(+)</text>
        <dbReference type="Rhea" id="RHEA:17989"/>
        <dbReference type="Rhea" id="RHEA-COMP:9863"/>
        <dbReference type="Rhea" id="RHEA-COMP:11604"/>
        <dbReference type="ChEBI" id="CHEBI:15378"/>
        <dbReference type="ChEBI" id="CHEBI:29999"/>
        <dbReference type="ChEBI" id="CHEBI:30616"/>
        <dbReference type="ChEBI" id="CHEBI:83421"/>
        <dbReference type="ChEBI" id="CHEBI:456216"/>
        <dbReference type="EC" id="2.7.11.1"/>
    </reaction>
</comment>
<keyword evidence="4 9" id="KW-0547">Nucleotide-binding</keyword>
<dbReference type="AlphaFoldDB" id="A0AAJ8BYR1"/>
<evidence type="ECO:0000256" key="2">
    <source>
        <dbReference type="ARBA" id="ARBA00022527"/>
    </source>
</evidence>
<evidence type="ECO:0000256" key="8">
    <source>
        <dbReference type="ARBA" id="ARBA00048679"/>
    </source>
</evidence>
<feature type="binding site" evidence="9">
    <location>
        <position position="109"/>
    </location>
    <ligand>
        <name>ATP</name>
        <dbReference type="ChEBI" id="CHEBI:30616"/>
    </ligand>
</feature>
<organism evidence="11">
    <name type="scientific">Aspergillus niger</name>
    <dbReference type="NCBI Taxonomy" id="5061"/>
    <lineage>
        <taxon>Eukaryota</taxon>
        <taxon>Fungi</taxon>
        <taxon>Dikarya</taxon>
        <taxon>Ascomycota</taxon>
        <taxon>Pezizomycotina</taxon>
        <taxon>Eurotiomycetes</taxon>
        <taxon>Eurotiomycetidae</taxon>
        <taxon>Eurotiales</taxon>
        <taxon>Aspergillaceae</taxon>
        <taxon>Aspergillus</taxon>
        <taxon>Aspergillus subgen. Circumdati</taxon>
    </lineage>
</organism>
<keyword evidence="6 9" id="KW-0067">ATP-binding</keyword>
<evidence type="ECO:0000313" key="11">
    <source>
        <dbReference type="RefSeq" id="XP_059604861.1"/>
    </source>
</evidence>
<dbReference type="RefSeq" id="XP_059604861.1">
    <property type="nucleotide sequence ID" value="XM_059745213.1"/>
</dbReference>